<sequence length="176" mass="19202">MKTIVVFGASNSKVSINKQLANYVATKLEDVLIEEIDLNDFEMPVYGVDKEGVSGIPELAKSFNNVLSLADGFVISFAEHNGAYSSAFKNIFDWVSRINPKMWDDKPMILTATSPGARGGQSVLDIASARMPYHGAIVTGSFSLPSFGNNFMNGKITNKELDAELDTIVKEFQAKL</sequence>
<dbReference type="InterPro" id="IPR050712">
    <property type="entry name" value="NAD(P)H-dep_reductase"/>
</dbReference>
<dbReference type="Gene3D" id="3.40.50.360">
    <property type="match status" value="1"/>
</dbReference>
<protein>
    <submittedName>
        <fullName evidence="2">NAD(P)H-dependent FMN reductase</fullName>
    </submittedName>
</protein>
<dbReference type="EMBL" id="JAASQL010000005">
    <property type="protein sequence ID" value="NIJ46314.1"/>
    <property type="molecule type" value="Genomic_DNA"/>
</dbReference>
<dbReference type="PANTHER" id="PTHR30543">
    <property type="entry name" value="CHROMATE REDUCTASE"/>
    <property type="match status" value="1"/>
</dbReference>
<proteinExistence type="predicted"/>
<accession>A0ABX0UD97</accession>
<dbReference type="Proteomes" id="UP000745859">
    <property type="component" value="Unassembled WGS sequence"/>
</dbReference>
<evidence type="ECO:0000313" key="2">
    <source>
        <dbReference type="EMBL" id="NIJ46314.1"/>
    </source>
</evidence>
<organism evidence="2 3">
    <name type="scientific">Wenyingzhuangia heitensis</name>
    <dbReference type="NCBI Taxonomy" id="1487859"/>
    <lineage>
        <taxon>Bacteria</taxon>
        <taxon>Pseudomonadati</taxon>
        <taxon>Bacteroidota</taxon>
        <taxon>Flavobacteriia</taxon>
        <taxon>Flavobacteriales</taxon>
        <taxon>Flavobacteriaceae</taxon>
        <taxon>Wenyingzhuangia</taxon>
    </lineage>
</organism>
<evidence type="ECO:0000313" key="3">
    <source>
        <dbReference type="Proteomes" id="UP000745859"/>
    </source>
</evidence>
<dbReference type="SUPFAM" id="SSF52218">
    <property type="entry name" value="Flavoproteins"/>
    <property type="match status" value="1"/>
</dbReference>
<gene>
    <name evidence="2" type="ORF">FHR24_002798</name>
</gene>
<name>A0ABX0UD97_9FLAO</name>
<dbReference type="InterPro" id="IPR029039">
    <property type="entry name" value="Flavoprotein-like_sf"/>
</dbReference>
<reference evidence="2 3" key="1">
    <citation type="submission" date="2020-03" db="EMBL/GenBank/DDBJ databases">
        <title>Genomic Encyclopedia of Type Strains, Phase IV (KMG-IV): sequencing the most valuable type-strain genomes for metagenomic binning, comparative biology and taxonomic classification.</title>
        <authorList>
            <person name="Goeker M."/>
        </authorList>
    </citation>
    <scope>NUCLEOTIDE SEQUENCE [LARGE SCALE GENOMIC DNA]</scope>
    <source>
        <strain evidence="2 3">DSM 101599</strain>
    </source>
</reference>
<feature type="domain" description="NADPH-dependent FMN reductase-like" evidence="1">
    <location>
        <begin position="4"/>
        <end position="141"/>
    </location>
</feature>
<dbReference type="PANTHER" id="PTHR30543:SF21">
    <property type="entry name" value="NAD(P)H-DEPENDENT FMN REDUCTASE LOT6"/>
    <property type="match status" value="1"/>
</dbReference>
<dbReference type="Pfam" id="PF03358">
    <property type="entry name" value="FMN_red"/>
    <property type="match status" value="1"/>
</dbReference>
<evidence type="ECO:0000259" key="1">
    <source>
        <dbReference type="Pfam" id="PF03358"/>
    </source>
</evidence>
<dbReference type="RefSeq" id="WP_167190177.1">
    <property type="nucleotide sequence ID" value="NZ_JAASQL010000005.1"/>
</dbReference>
<keyword evidence="3" id="KW-1185">Reference proteome</keyword>
<comment type="caution">
    <text evidence="2">The sequence shown here is derived from an EMBL/GenBank/DDBJ whole genome shotgun (WGS) entry which is preliminary data.</text>
</comment>
<dbReference type="InterPro" id="IPR005025">
    <property type="entry name" value="FMN_Rdtase-like_dom"/>
</dbReference>